<keyword evidence="2" id="KW-1133">Transmembrane helix</keyword>
<evidence type="ECO:0000256" key="2">
    <source>
        <dbReference type="SAM" id="Phobius"/>
    </source>
</evidence>
<evidence type="ECO:0000313" key="3">
    <source>
        <dbReference type="EMBL" id="SUE13172.1"/>
    </source>
</evidence>
<dbReference type="Proteomes" id="UP000254400">
    <property type="component" value="Unassembled WGS sequence"/>
</dbReference>
<keyword evidence="2" id="KW-0472">Membrane</keyword>
<proteinExistence type="predicted"/>
<dbReference type="AlphaFoldDB" id="A0A379LTD5"/>
<dbReference type="RefSeq" id="WP_019688377.1">
    <property type="nucleotide sequence ID" value="NZ_CP036497.1"/>
</dbReference>
<dbReference type="EMBL" id="UGSC01000002">
    <property type="protein sequence ID" value="SUE13172.1"/>
    <property type="molecule type" value="Genomic_DNA"/>
</dbReference>
<accession>A0A379LTD5</accession>
<protein>
    <submittedName>
        <fullName evidence="3">Uncharacterized protein</fullName>
    </submittedName>
</protein>
<evidence type="ECO:0000313" key="4">
    <source>
        <dbReference type="Proteomes" id="UP000254400"/>
    </source>
</evidence>
<feature type="region of interest" description="Disordered" evidence="1">
    <location>
        <begin position="43"/>
        <end position="74"/>
    </location>
</feature>
<keyword evidence="2" id="KW-0812">Transmembrane</keyword>
<sequence length="200" mass="22995">MSSNIPDRAKPWVSIIVASIIIAALLFATIRYFFFSSPDHETQKKASQPAKPPGRVHQYAAPDHSKQEEKKSIDAKDMSQAQELIPLFLKAYIPWDVKQQPNSNIEKSKEYMTESFYKKVSATQQRYTLDMKRRTVTNIELTPADIRQAVQWWDADIEVQQTDASGKVSTNYLLFVVKAKWENKAWKIDDVGVRTGEWSL</sequence>
<feature type="transmembrane region" description="Helical" evidence="2">
    <location>
        <begin position="12"/>
        <end position="34"/>
    </location>
</feature>
<feature type="compositionally biased region" description="Basic and acidic residues" evidence="1">
    <location>
        <begin position="63"/>
        <end position="74"/>
    </location>
</feature>
<evidence type="ECO:0000256" key="1">
    <source>
        <dbReference type="SAM" id="MobiDB-lite"/>
    </source>
</evidence>
<name>A0A379LTD5_PAEPO</name>
<gene>
    <name evidence="3" type="ORF">NCTC10343_05594</name>
</gene>
<reference evidence="3 4" key="1">
    <citation type="submission" date="2018-06" db="EMBL/GenBank/DDBJ databases">
        <authorList>
            <consortium name="Pathogen Informatics"/>
            <person name="Doyle S."/>
        </authorList>
    </citation>
    <scope>NUCLEOTIDE SEQUENCE [LARGE SCALE GENOMIC DNA]</scope>
    <source>
        <strain evidence="3 4">NCTC10343</strain>
    </source>
</reference>
<dbReference type="GeneID" id="93350960"/>
<organism evidence="3 4">
    <name type="scientific">Paenibacillus polymyxa</name>
    <name type="common">Bacillus polymyxa</name>
    <dbReference type="NCBI Taxonomy" id="1406"/>
    <lineage>
        <taxon>Bacteria</taxon>
        <taxon>Bacillati</taxon>
        <taxon>Bacillota</taxon>
        <taxon>Bacilli</taxon>
        <taxon>Bacillales</taxon>
        <taxon>Paenibacillaceae</taxon>
        <taxon>Paenibacillus</taxon>
    </lineage>
</organism>